<sequence>MSKETIPKKLEKRSDNCLQSLYDAAEAFSSGVSYESFNEITPLIGNKEMYDHLKNLIRVNIVNGINNGFEQMQIADKMEILDNLANEYPEESAWRPSVGVVDVSAQEKWGLTLRKLVLVKKLEALDTQNDNLKQDINKKRKILQQTKEKLEKHL</sequence>
<comment type="caution">
    <text evidence="2">The sequence shown here is derived from an EMBL/GenBank/DDBJ whole genome shotgun (WGS) entry which is preliminary data.</text>
</comment>
<reference evidence="2 3" key="1">
    <citation type="journal article" date="2024" name="BMC Genomics">
        <title>De novo assembly and annotation of Popillia japonica's genome with initial clues to its potential as an invasive pest.</title>
        <authorList>
            <person name="Cucini C."/>
            <person name="Boschi S."/>
            <person name="Funari R."/>
            <person name="Cardaioli E."/>
            <person name="Iannotti N."/>
            <person name="Marturano G."/>
            <person name="Paoli F."/>
            <person name="Bruttini M."/>
            <person name="Carapelli A."/>
            <person name="Frati F."/>
            <person name="Nardi F."/>
        </authorList>
    </citation>
    <scope>NUCLEOTIDE SEQUENCE [LARGE SCALE GENOMIC DNA]</scope>
    <source>
        <strain evidence="2">DMR45628</strain>
    </source>
</reference>
<accession>A0AAW1IZI3</accession>
<dbReference type="AlphaFoldDB" id="A0AAW1IZI3"/>
<feature type="coiled-coil region" evidence="1">
    <location>
        <begin position="122"/>
        <end position="153"/>
    </location>
</feature>
<dbReference type="Proteomes" id="UP001458880">
    <property type="component" value="Unassembled WGS sequence"/>
</dbReference>
<proteinExistence type="predicted"/>
<keyword evidence="3" id="KW-1185">Reference proteome</keyword>
<gene>
    <name evidence="2" type="ORF">QE152_g32382</name>
</gene>
<evidence type="ECO:0000256" key="1">
    <source>
        <dbReference type="SAM" id="Coils"/>
    </source>
</evidence>
<protein>
    <submittedName>
        <fullName evidence="2">Uncharacterized protein</fullName>
    </submittedName>
</protein>
<dbReference type="EMBL" id="JASPKY010000472">
    <property type="protein sequence ID" value="KAK9695722.1"/>
    <property type="molecule type" value="Genomic_DNA"/>
</dbReference>
<organism evidence="2 3">
    <name type="scientific">Popillia japonica</name>
    <name type="common">Japanese beetle</name>
    <dbReference type="NCBI Taxonomy" id="7064"/>
    <lineage>
        <taxon>Eukaryota</taxon>
        <taxon>Metazoa</taxon>
        <taxon>Ecdysozoa</taxon>
        <taxon>Arthropoda</taxon>
        <taxon>Hexapoda</taxon>
        <taxon>Insecta</taxon>
        <taxon>Pterygota</taxon>
        <taxon>Neoptera</taxon>
        <taxon>Endopterygota</taxon>
        <taxon>Coleoptera</taxon>
        <taxon>Polyphaga</taxon>
        <taxon>Scarabaeiformia</taxon>
        <taxon>Scarabaeidae</taxon>
        <taxon>Rutelinae</taxon>
        <taxon>Popillia</taxon>
    </lineage>
</organism>
<keyword evidence="1" id="KW-0175">Coiled coil</keyword>
<evidence type="ECO:0000313" key="3">
    <source>
        <dbReference type="Proteomes" id="UP001458880"/>
    </source>
</evidence>
<evidence type="ECO:0000313" key="2">
    <source>
        <dbReference type="EMBL" id="KAK9695722.1"/>
    </source>
</evidence>
<name>A0AAW1IZI3_POPJA</name>